<accession>A0A0V1EPE7</accession>
<evidence type="ECO:0000313" key="1">
    <source>
        <dbReference type="EMBL" id="KRY75576.1"/>
    </source>
</evidence>
<comment type="caution">
    <text evidence="1">The sequence shown here is derived from an EMBL/GenBank/DDBJ whole genome shotgun (WGS) entry which is preliminary data.</text>
</comment>
<dbReference type="AlphaFoldDB" id="A0A0V1EPE7"/>
<reference evidence="1 2" key="1">
    <citation type="submission" date="2015-01" db="EMBL/GenBank/DDBJ databases">
        <title>Evolution of Trichinella species and genotypes.</title>
        <authorList>
            <person name="Korhonen P.K."/>
            <person name="Edoardo P."/>
            <person name="Giuseppe L.R."/>
            <person name="Gasser R.B."/>
        </authorList>
    </citation>
    <scope>NUCLEOTIDE SEQUENCE [LARGE SCALE GENOMIC DNA]</scope>
    <source>
        <strain evidence="1">ISS13</strain>
    </source>
</reference>
<evidence type="ECO:0000313" key="2">
    <source>
        <dbReference type="Proteomes" id="UP000054632"/>
    </source>
</evidence>
<organism evidence="1 2">
    <name type="scientific">Trichinella pseudospiralis</name>
    <name type="common">Parasitic roundworm</name>
    <dbReference type="NCBI Taxonomy" id="6337"/>
    <lineage>
        <taxon>Eukaryota</taxon>
        <taxon>Metazoa</taxon>
        <taxon>Ecdysozoa</taxon>
        <taxon>Nematoda</taxon>
        <taxon>Enoplea</taxon>
        <taxon>Dorylaimia</taxon>
        <taxon>Trichinellida</taxon>
        <taxon>Trichinellidae</taxon>
        <taxon>Trichinella</taxon>
    </lineage>
</organism>
<gene>
    <name evidence="1" type="ORF">T4A_1746</name>
</gene>
<name>A0A0V1EPE7_TRIPS</name>
<proteinExistence type="predicted"/>
<protein>
    <submittedName>
        <fullName evidence="1">Uncharacterized protein</fullName>
    </submittedName>
</protein>
<sequence>MISIENGEEKRIKMQIAPFKNPKTTRSRSKENKKHHCETFSSISSFKAENVDDTKQIEDDTKQNCGMKTYGICGSPRVPILYVFRFFYFDFIFENTLTHEALHTEIRKPVINRNTHEEDRRKEWRKLRALSGWISWIESFVGQLRLLVKLWHVGEDTIYRSRV</sequence>
<dbReference type="EMBL" id="JYDR01000017">
    <property type="protein sequence ID" value="KRY75576.1"/>
    <property type="molecule type" value="Genomic_DNA"/>
</dbReference>
<dbReference type="Proteomes" id="UP000054632">
    <property type="component" value="Unassembled WGS sequence"/>
</dbReference>